<evidence type="ECO:0000313" key="6">
    <source>
        <dbReference type="Proteomes" id="UP001432059"/>
    </source>
</evidence>
<dbReference type="EMBL" id="CP136426">
    <property type="protein sequence ID" value="WOC51018.1"/>
    <property type="molecule type" value="Genomic_DNA"/>
</dbReference>
<dbReference type="KEGG" id="bpor:BPO_0371"/>
<dbReference type="Pfam" id="PF02843">
    <property type="entry name" value="GARS_C"/>
    <property type="match status" value="1"/>
</dbReference>
<dbReference type="GO" id="GO:0004637">
    <property type="term" value="F:phosphoribosylamine-glycine ligase activity"/>
    <property type="evidence" value="ECO:0007669"/>
    <property type="project" value="InterPro"/>
</dbReference>
<dbReference type="Proteomes" id="UP001432059">
    <property type="component" value="Chromosome"/>
</dbReference>
<reference evidence="5" key="1">
    <citation type="submission" date="2023-10" db="EMBL/GenBank/DDBJ databases">
        <title>Characterization and whole genome sequencing of a novel strain of Bergeyella porcorum QD2021 isolated from pig.</title>
        <authorList>
            <person name="Liu G."/>
            <person name="Chen C."/>
            <person name="Han X."/>
        </authorList>
    </citation>
    <scope>NUCLEOTIDE SEQUENCE</scope>
    <source>
        <strain evidence="5">QD2021</strain>
    </source>
</reference>
<evidence type="ECO:0000256" key="3">
    <source>
        <dbReference type="ARBA" id="ARBA00042864"/>
    </source>
</evidence>
<sequence length="84" mass="9427">MCSGGYPENIETGFEIVGIDKVKTVRFLLCRSGYKGNKIVTAGGRVLNLVATGDTYEEARQKVYEDALTINFDYGFYREDIAKF</sequence>
<dbReference type="PANTHER" id="PTHR43472:SF1">
    <property type="entry name" value="PHOSPHORIBOSYLAMINE--GLYCINE LIGASE, CHLOROPLASTIC"/>
    <property type="match status" value="1"/>
</dbReference>
<keyword evidence="6" id="KW-1185">Reference proteome</keyword>
<proteinExistence type="inferred from homology"/>
<dbReference type="SMART" id="SM01210">
    <property type="entry name" value="GARS_C"/>
    <property type="match status" value="1"/>
</dbReference>
<evidence type="ECO:0000313" key="5">
    <source>
        <dbReference type="EMBL" id="WOC51018.1"/>
    </source>
</evidence>
<feature type="domain" description="Phosphoribosylglycinamide synthetase C-domain" evidence="4">
    <location>
        <begin position="1"/>
        <end position="84"/>
    </location>
</feature>
<dbReference type="PANTHER" id="PTHR43472">
    <property type="entry name" value="PHOSPHORIBOSYLAMINE--GLYCINE LIGASE"/>
    <property type="match status" value="1"/>
</dbReference>
<dbReference type="InterPro" id="IPR020560">
    <property type="entry name" value="PRibGlycinamide_synth_C-dom"/>
</dbReference>
<protein>
    <recommendedName>
        <fullName evidence="2">Glycinamide ribonucleotide synthetase</fullName>
    </recommendedName>
    <alternativeName>
        <fullName evidence="3">Phosphoribosylglycinamide synthetase</fullName>
    </alternativeName>
</protein>
<name>A0AAU0EY67_9FLAO</name>
<accession>A0AAU0EY67</accession>
<dbReference type="Gene3D" id="3.90.600.10">
    <property type="entry name" value="Phosphoribosylglycinamide synthetase, C-terminal domain"/>
    <property type="match status" value="1"/>
</dbReference>
<organism evidence="5 6">
    <name type="scientific">Bergeyella porcorum</name>
    <dbReference type="NCBI Taxonomy" id="1735111"/>
    <lineage>
        <taxon>Bacteria</taxon>
        <taxon>Pseudomonadati</taxon>
        <taxon>Bacteroidota</taxon>
        <taxon>Flavobacteriia</taxon>
        <taxon>Flavobacteriales</taxon>
        <taxon>Weeksellaceae</taxon>
        <taxon>Bergeyella</taxon>
    </lineage>
</organism>
<dbReference type="InterPro" id="IPR000115">
    <property type="entry name" value="PRibGlycinamide_synth"/>
</dbReference>
<dbReference type="GO" id="GO:0009113">
    <property type="term" value="P:purine nucleobase biosynthetic process"/>
    <property type="evidence" value="ECO:0007669"/>
    <property type="project" value="InterPro"/>
</dbReference>
<dbReference type="InterPro" id="IPR037123">
    <property type="entry name" value="PRibGlycinamide_synth_C_sf"/>
</dbReference>
<comment type="similarity">
    <text evidence="1">Belongs to the GARS family.</text>
</comment>
<dbReference type="AlphaFoldDB" id="A0AAU0EY67"/>
<evidence type="ECO:0000256" key="2">
    <source>
        <dbReference type="ARBA" id="ARBA00042242"/>
    </source>
</evidence>
<dbReference type="InterPro" id="IPR011054">
    <property type="entry name" value="Rudment_hybrid_motif"/>
</dbReference>
<evidence type="ECO:0000259" key="4">
    <source>
        <dbReference type="SMART" id="SM01210"/>
    </source>
</evidence>
<dbReference type="SUPFAM" id="SSF51246">
    <property type="entry name" value="Rudiment single hybrid motif"/>
    <property type="match status" value="1"/>
</dbReference>
<evidence type="ECO:0000256" key="1">
    <source>
        <dbReference type="ARBA" id="ARBA00038345"/>
    </source>
</evidence>
<gene>
    <name evidence="5" type="ORF">BPO_0371</name>
</gene>